<accession>A0A0E9UN66</accession>
<reference evidence="1" key="2">
    <citation type="journal article" date="2015" name="Fish Shellfish Immunol.">
        <title>Early steps in the European eel (Anguilla anguilla)-Vibrio vulnificus interaction in the gills: Role of the RtxA13 toxin.</title>
        <authorList>
            <person name="Callol A."/>
            <person name="Pajuelo D."/>
            <person name="Ebbesson L."/>
            <person name="Teles M."/>
            <person name="MacKenzie S."/>
            <person name="Amaro C."/>
        </authorList>
    </citation>
    <scope>NUCLEOTIDE SEQUENCE</scope>
</reference>
<protein>
    <submittedName>
        <fullName evidence="1">Uncharacterized protein</fullName>
    </submittedName>
</protein>
<sequence>MQPETTTLNERIASYINRTMWRDTNSCMRGNTSK</sequence>
<organism evidence="1">
    <name type="scientific">Anguilla anguilla</name>
    <name type="common">European freshwater eel</name>
    <name type="synonym">Muraena anguilla</name>
    <dbReference type="NCBI Taxonomy" id="7936"/>
    <lineage>
        <taxon>Eukaryota</taxon>
        <taxon>Metazoa</taxon>
        <taxon>Chordata</taxon>
        <taxon>Craniata</taxon>
        <taxon>Vertebrata</taxon>
        <taxon>Euteleostomi</taxon>
        <taxon>Actinopterygii</taxon>
        <taxon>Neopterygii</taxon>
        <taxon>Teleostei</taxon>
        <taxon>Anguilliformes</taxon>
        <taxon>Anguillidae</taxon>
        <taxon>Anguilla</taxon>
    </lineage>
</organism>
<evidence type="ECO:0000313" key="1">
    <source>
        <dbReference type="EMBL" id="JAH67211.1"/>
    </source>
</evidence>
<proteinExistence type="predicted"/>
<name>A0A0E9UN66_ANGAN</name>
<dbReference type="EMBL" id="GBXM01041366">
    <property type="protein sequence ID" value="JAH67211.1"/>
    <property type="molecule type" value="Transcribed_RNA"/>
</dbReference>
<dbReference type="AlphaFoldDB" id="A0A0E9UN66"/>
<reference evidence="1" key="1">
    <citation type="submission" date="2014-11" db="EMBL/GenBank/DDBJ databases">
        <authorList>
            <person name="Amaro Gonzalez C."/>
        </authorList>
    </citation>
    <scope>NUCLEOTIDE SEQUENCE</scope>
</reference>